<dbReference type="InterPro" id="IPR005372">
    <property type="entry name" value="UPF0182"/>
</dbReference>
<sequence length="209" mass="24038">MSRLIAMPGIAICPSHRLRRWIYKTDYTLESSLTPFTSREISQELDNIPLWDDNLILPVFEQLQSIRPYFSFYEVAVDRYELGARNVQVNIAARELDYQSLAPEAKTWRNRHLVYTHGYGMVMSSANQRANQPMQWLLKNFDQTVEFDKLKLTQPEIYYGLADYPYAIVPNTESLKSAESTKGDMHSDYHGTGGLPLSSLITKAVNGFF</sequence>
<evidence type="ECO:0000256" key="3">
    <source>
        <dbReference type="ARBA" id="ARBA00022989"/>
    </source>
</evidence>
<dbReference type="Proteomes" id="UP000537890">
    <property type="component" value="Unassembled WGS sequence"/>
</dbReference>
<keyword evidence="2" id="KW-0812">Transmembrane</keyword>
<evidence type="ECO:0000313" key="6">
    <source>
        <dbReference type="Proteomes" id="UP000537890"/>
    </source>
</evidence>
<dbReference type="AlphaFoldDB" id="A0A7Z0SE61"/>
<comment type="caution">
    <text evidence="5">The sequence shown here is derived from an EMBL/GenBank/DDBJ whole genome shotgun (WGS) entry which is preliminary data.</text>
</comment>
<dbReference type="EMBL" id="JACCHS010000206">
    <property type="protein sequence ID" value="NYT47676.1"/>
    <property type="molecule type" value="Genomic_DNA"/>
</dbReference>
<protein>
    <submittedName>
        <fullName evidence="5">UPF0182 family protein</fullName>
    </submittedName>
</protein>
<dbReference type="GO" id="GO:0016020">
    <property type="term" value="C:membrane"/>
    <property type="evidence" value="ECO:0007669"/>
    <property type="project" value="InterPro"/>
</dbReference>
<accession>A0A7Z0SE61</accession>
<evidence type="ECO:0000256" key="2">
    <source>
        <dbReference type="ARBA" id="ARBA00022692"/>
    </source>
</evidence>
<keyword evidence="1" id="KW-1003">Cell membrane</keyword>
<evidence type="ECO:0000313" key="5">
    <source>
        <dbReference type="EMBL" id="NYT47676.1"/>
    </source>
</evidence>
<evidence type="ECO:0000256" key="1">
    <source>
        <dbReference type="ARBA" id="ARBA00022475"/>
    </source>
</evidence>
<dbReference type="PANTHER" id="PTHR39344:SF1">
    <property type="entry name" value="UPF0182 PROTEIN SLL1060"/>
    <property type="match status" value="1"/>
</dbReference>
<evidence type="ECO:0000256" key="4">
    <source>
        <dbReference type="ARBA" id="ARBA00023136"/>
    </source>
</evidence>
<dbReference type="Pfam" id="PF03699">
    <property type="entry name" value="UPF0182"/>
    <property type="match status" value="1"/>
</dbReference>
<dbReference type="GO" id="GO:0005576">
    <property type="term" value="C:extracellular region"/>
    <property type="evidence" value="ECO:0007669"/>
    <property type="project" value="TreeGrafter"/>
</dbReference>
<keyword evidence="3" id="KW-1133">Transmembrane helix</keyword>
<gene>
    <name evidence="5" type="ORF">H0A75_09150</name>
</gene>
<keyword evidence="4" id="KW-0472">Membrane</keyword>
<name>A0A7Z0SE61_9GAMM</name>
<dbReference type="PANTHER" id="PTHR39344">
    <property type="entry name" value="UPF0182 PROTEIN SLL1060"/>
    <property type="match status" value="1"/>
</dbReference>
<organism evidence="5 6">
    <name type="scientific">Candidatus Methanofishera endochildressiae</name>
    <dbReference type="NCBI Taxonomy" id="2738884"/>
    <lineage>
        <taxon>Bacteria</taxon>
        <taxon>Pseudomonadati</taxon>
        <taxon>Pseudomonadota</taxon>
        <taxon>Gammaproteobacteria</taxon>
        <taxon>Candidatus Methanofishera</taxon>
    </lineage>
</organism>
<proteinExistence type="predicted"/>
<reference evidence="5 6" key="1">
    <citation type="submission" date="2020-05" db="EMBL/GenBank/DDBJ databases">
        <title>Horizontal transmission and recombination maintain forever young bacterial symbiont genomes.</title>
        <authorList>
            <person name="Russell S.L."/>
            <person name="Pepper-Tunick E."/>
            <person name="Svedberg J."/>
            <person name="Byrne A."/>
            <person name="Ruelas Castillo J."/>
            <person name="Vollmers C."/>
            <person name="Beinart R.A."/>
            <person name="Corbett-Detig R."/>
        </authorList>
    </citation>
    <scope>NUCLEOTIDE SEQUENCE [LARGE SCALE GENOMIC DNA]</scope>
    <source>
        <strain evidence="5">4727-3</strain>
    </source>
</reference>